<evidence type="ECO:0000256" key="6">
    <source>
        <dbReference type="ARBA" id="ARBA00022989"/>
    </source>
</evidence>
<accession>A0A976MYL3</accession>
<evidence type="ECO:0000256" key="7">
    <source>
        <dbReference type="ARBA" id="ARBA00023136"/>
    </source>
</evidence>
<organism evidence="10">
    <name type="scientific">Haemaphysalis colasbelcouri</name>
    <dbReference type="NCBI Taxonomy" id="2926932"/>
    <lineage>
        <taxon>Eukaryota</taxon>
        <taxon>Metazoa</taxon>
        <taxon>Ecdysozoa</taxon>
        <taxon>Arthropoda</taxon>
        <taxon>Chelicerata</taxon>
        <taxon>Arachnida</taxon>
        <taxon>Acari</taxon>
        <taxon>Parasitiformes</taxon>
        <taxon>Ixodida</taxon>
        <taxon>Ixodoidea</taxon>
        <taxon>Ixodidae</taxon>
        <taxon>Haemaphysalinae</taxon>
        <taxon>Haemaphysalis</taxon>
    </lineage>
</organism>
<keyword evidence="9" id="KW-1278">Translocase</keyword>
<protein>
    <recommendedName>
        <fullName evidence="3 9">NADH-ubiquinone oxidoreductase chain 3</fullName>
        <ecNumber evidence="9">7.1.1.2</ecNumber>
    </recommendedName>
</protein>
<dbReference type="PANTHER" id="PTHR11058">
    <property type="entry name" value="NADH-UBIQUINONE OXIDOREDUCTASE CHAIN 3"/>
    <property type="match status" value="1"/>
</dbReference>
<name>A0A976MYL3_9ACAR</name>
<feature type="transmembrane region" description="Helical" evidence="9">
    <location>
        <begin position="6"/>
        <end position="24"/>
    </location>
</feature>
<keyword evidence="5 9" id="KW-0812">Transmembrane</keyword>
<dbReference type="Pfam" id="PF00507">
    <property type="entry name" value="Oxidored_q4"/>
    <property type="match status" value="1"/>
</dbReference>
<dbReference type="Gene3D" id="1.20.58.1610">
    <property type="entry name" value="NADH:ubiquinone/plastoquinone oxidoreductase, chain 3"/>
    <property type="match status" value="1"/>
</dbReference>
<dbReference type="GO" id="GO:0008137">
    <property type="term" value="F:NADH dehydrogenase (ubiquinone) activity"/>
    <property type="evidence" value="ECO:0007669"/>
    <property type="project" value="UniProtKB-UniRule"/>
</dbReference>
<evidence type="ECO:0000256" key="5">
    <source>
        <dbReference type="ARBA" id="ARBA00022692"/>
    </source>
</evidence>
<evidence type="ECO:0000313" key="10">
    <source>
        <dbReference type="EMBL" id="UNO54007.1"/>
    </source>
</evidence>
<feature type="transmembrane region" description="Helical" evidence="9">
    <location>
        <begin position="54"/>
        <end position="77"/>
    </location>
</feature>
<dbReference type="GeneID" id="71475157"/>
<feature type="transmembrane region" description="Helical" evidence="9">
    <location>
        <begin position="83"/>
        <end position="104"/>
    </location>
</feature>
<dbReference type="AlphaFoldDB" id="A0A976MYL3"/>
<geneLocation type="mitochondrion" evidence="10"/>
<evidence type="ECO:0000256" key="4">
    <source>
        <dbReference type="ARBA" id="ARBA00022448"/>
    </source>
</evidence>
<evidence type="ECO:0000256" key="2">
    <source>
        <dbReference type="ARBA" id="ARBA00008472"/>
    </source>
</evidence>
<reference evidence="10" key="1">
    <citation type="submission" date="2022-01" db="EMBL/GenBank/DDBJ databases">
        <authorList>
            <person name="Tian J."/>
            <person name="Hou X."/>
            <person name="Ge M."/>
            <person name="Xu H."/>
            <person name="Yu B."/>
            <person name="Liu J."/>
            <person name="Shao R."/>
            <person name="Holmes E.C."/>
            <person name="Lei C."/>
            <person name="Shi M."/>
        </authorList>
    </citation>
    <scope>NUCLEOTIDE SEQUENCE</scope>
    <source>
        <strain evidence="10">Y1</strain>
    </source>
</reference>
<dbReference type="PANTHER" id="PTHR11058:SF9">
    <property type="entry name" value="NADH-UBIQUINONE OXIDOREDUCTASE CHAIN 3"/>
    <property type="match status" value="1"/>
</dbReference>
<comment type="catalytic activity">
    <reaction evidence="8 9">
        <text>a ubiquinone + NADH + 5 H(+)(in) = a ubiquinol + NAD(+) + 4 H(+)(out)</text>
        <dbReference type="Rhea" id="RHEA:29091"/>
        <dbReference type="Rhea" id="RHEA-COMP:9565"/>
        <dbReference type="Rhea" id="RHEA-COMP:9566"/>
        <dbReference type="ChEBI" id="CHEBI:15378"/>
        <dbReference type="ChEBI" id="CHEBI:16389"/>
        <dbReference type="ChEBI" id="CHEBI:17976"/>
        <dbReference type="ChEBI" id="CHEBI:57540"/>
        <dbReference type="ChEBI" id="CHEBI:57945"/>
        <dbReference type="EC" id="7.1.1.2"/>
    </reaction>
</comment>
<proteinExistence type="inferred from homology"/>
<evidence type="ECO:0000256" key="3">
    <source>
        <dbReference type="ARBA" id="ARBA00021007"/>
    </source>
</evidence>
<dbReference type="InterPro" id="IPR038430">
    <property type="entry name" value="NDAH_ubi_oxred_su3_sf"/>
</dbReference>
<dbReference type="EC" id="7.1.1.2" evidence="9"/>
<keyword evidence="9" id="KW-0679">Respiratory chain</keyword>
<keyword evidence="4 9" id="KW-0813">Transport</keyword>
<gene>
    <name evidence="10" type="primary">ND3</name>
</gene>
<dbReference type="CTD" id="4537"/>
<keyword evidence="9" id="KW-0520">NAD</keyword>
<dbReference type="GO" id="GO:0031966">
    <property type="term" value="C:mitochondrial membrane"/>
    <property type="evidence" value="ECO:0007669"/>
    <property type="project" value="UniProtKB-SubCell"/>
</dbReference>
<comment type="subcellular location">
    <subcellularLocation>
        <location evidence="1">Membrane</location>
    </subcellularLocation>
    <subcellularLocation>
        <location evidence="9">Mitochondrion membrane</location>
        <topology evidence="9">Multi-pass membrane protein</topology>
    </subcellularLocation>
</comment>
<comment type="similarity">
    <text evidence="2 9">Belongs to the complex I subunit 3 family.</text>
</comment>
<keyword evidence="9" id="KW-0830">Ubiquinone</keyword>
<dbReference type="GO" id="GO:0030964">
    <property type="term" value="C:NADH dehydrogenase complex"/>
    <property type="evidence" value="ECO:0007669"/>
    <property type="project" value="TreeGrafter"/>
</dbReference>
<keyword evidence="9" id="KW-0249">Electron transport</keyword>
<dbReference type="InterPro" id="IPR000440">
    <property type="entry name" value="NADH_UbQ/plastoQ_OxRdtase_su3"/>
</dbReference>
<keyword evidence="9 10" id="KW-0496">Mitochondrion</keyword>
<sequence length="113" mass="13411">MFNLLLVILMIPLLIFIFFLFIKFKSLMSKEKMSPFECGFDPFSFSRVPFSLKFFFIGIIFLIFDVEIIIILPYPIFLINKNISLFVSFFVINFIILGGLIFEWKLGMIDWLK</sequence>
<keyword evidence="6 9" id="KW-1133">Transmembrane helix</keyword>
<evidence type="ECO:0000256" key="1">
    <source>
        <dbReference type="ARBA" id="ARBA00004370"/>
    </source>
</evidence>
<keyword evidence="7 9" id="KW-0472">Membrane</keyword>
<dbReference type="EMBL" id="OM368290">
    <property type="protein sequence ID" value="UNO54007.1"/>
    <property type="molecule type" value="Genomic_DNA"/>
</dbReference>
<evidence type="ECO:0000256" key="9">
    <source>
        <dbReference type="RuleBase" id="RU003640"/>
    </source>
</evidence>
<comment type="function">
    <text evidence="9">Core subunit of the mitochondrial membrane respiratory chain NADH dehydrogenase (Complex I) which catalyzes electron transfer from NADH through the respiratory chain, using ubiquinone as an electron acceptor. Essential for the catalytic activity of complex I.</text>
</comment>
<evidence type="ECO:0000256" key="8">
    <source>
        <dbReference type="ARBA" id="ARBA00049551"/>
    </source>
</evidence>
<dbReference type="RefSeq" id="YP_010329472.1">
    <property type="nucleotide sequence ID" value="NC_062164.1"/>
</dbReference>